<dbReference type="Proteomes" id="UP000255192">
    <property type="component" value="Unassembled WGS sequence"/>
</dbReference>
<evidence type="ECO:0000313" key="3">
    <source>
        <dbReference type="Proteomes" id="UP000255192"/>
    </source>
</evidence>
<dbReference type="Gene3D" id="1.25.40.10">
    <property type="entry name" value="Tetratricopeptide repeat domain"/>
    <property type="match status" value="1"/>
</dbReference>
<feature type="chain" id="PRO_5016954910" evidence="1">
    <location>
        <begin position="35"/>
        <end position="326"/>
    </location>
</feature>
<protein>
    <submittedName>
        <fullName evidence="2">Putative cellulose synthase</fullName>
    </submittedName>
</protein>
<dbReference type="InterPro" id="IPR011990">
    <property type="entry name" value="TPR-like_helical_dom_sf"/>
</dbReference>
<feature type="signal peptide" evidence="1">
    <location>
        <begin position="1"/>
        <end position="34"/>
    </location>
</feature>
<sequence>MKRKIIITMKTSRRLTTFCLTGALTLAASGGALAAGNDAALQALFAQANYWHEKSHDELAMESLQKVLSVDANNTQALYLMALWSQQGGDMQAAAQWRARLAKAAPDSPGLQDLDNAKKMSQVPQGQLSLARQQARGGNIPGALATWRSMFNGNTPPAGLAAEYYLTMASDKSLYPQAISELRQYVAQHPQENAPRVALGKALTWREETRREGIALLEPMASGNKEADSGLRQALLWLGPQPGMSSITTPGCSGIPRTAKFRITFANGAAVRRAARATPISTAAIPPPRSSSLKRYCRPTPRMPMRWRAWAISPSAAATTRPRRSI</sequence>
<proteinExistence type="predicted"/>
<evidence type="ECO:0000313" key="2">
    <source>
        <dbReference type="EMBL" id="STU89395.1"/>
    </source>
</evidence>
<dbReference type="AlphaFoldDB" id="A0A377ZXF9"/>
<organism evidence="2 3">
    <name type="scientific">Klebsiella pneumoniae</name>
    <dbReference type="NCBI Taxonomy" id="573"/>
    <lineage>
        <taxon>Bacteria</taxon>
        <taxon>Pseudomonadati</taxon>
        <taxon>Pseudomonadota</taxon>
        <taxon>Gammaproteobacteria</taxon>
        <taxon>Enterobacterales</taxon>
        <taxon>Enterobacteriaceae</taxon>
        <taxon>Klebsiella/Raoultella group</taxon>
        <taxon>Klebsiella</taxon>
        <taxon>Klebsiella pneumoniae complex</taxon>
    </lineage>
</organism>
<evidence type="ECO:0000256" key="1">
    <source>
        <dbReference type="SAM" id="SignalP"/>
    </source>
</evidence>
<dbReference type="EMBL" id="UGMD01000002">
    <property type="protein sequence ID" value="STU89395.1"/>
    <property type="molecule type" value="Genomic_DNA"/>
</dbReference>
<keyword evidence="1" id="KW-0732">Signal</keyword>
<accession>A0A377ZXF9</accession>
<dbReference type="SUPFAM" id="SSF48452">
    <property type="entry name" value="TPR-like"/>
    <property type="match status" value="1"/>
</dbReference>
<reference evidence="2 3" key="1">
    <citation type="submission" date="2018-06" db="EMBL/GenBank/DDBJ databases">
        <authorList>
            <consortium name="Pathogen Informatics"/>
            <person name="Doyle S."/>
        </authorList>
    </citation>
    <scope>NUCLEOTIDE SEQUENCE [LARGE SCALE GENOMIC DNA]</scope>
    <source>
        <strain evidence="2 3">NCTC204</strain>
    </source>
</reference>
<name>A0A377ZXF9_KLEPN</name>
<gene>
    <name evidence="2" type="primary">acsC_1</name>
    <name evidence="2" type="ORF">NCTC204_02270</name>
</gene>